<sequence>MQKYRLYIDEVGNADLGNSVSQDNNRYLSLTGVIFDVTHARDILFPQLEDLKAAHFKNHSPQKPVILHRKELVKKKYPFEDLRDPAVELSFNQTLLKLFVEWEYKVITVVIDKLNHKQKYKTWMYYPYHYCLAVTLERYVKWLDAIDCVGDVYSESRGKRDNKMLERSFQLLYRNGNR</sequence>
<dbReference type="InterPro" id="IPR024524">
    <property type="entry name" value="DUF3800"/>
</dbReference>
<dbReference type="HOGENOM" id="CLU_092689_0_0_3"/>
<accession>B8HWN3</accession>
<dbReference type="KEGG" id="cyn:Cyan7425_4145"/>
<evidence type="ECO:0008006" key="2">
    <source>
        <dbReference type="Google" id="ProtNLM"/>
    </source>
</evidence>
<name>B8HWN3_CYAP4</name>
<dbReference type="OrthoDB" id="2680392at2"/>
<reference evidence="1" key="1">
    <citation type="submission" date="2009-01" db="EMBL/GenBank/DDBJ databases">
        <title>Complete sequence of chromosome Cyanothece sp. PCC 7425.</title>
        <authorList>
            <consortium name="US DOE Joint Genome Institute"/>
            <person name="Lucas S."/>
            <person name="Copeland A."/>
            <person name="Lapidus A."/>
            <person name="Glavina del Rio T."/>
            <person name="Dalin E."/>
            <person name="Tice H."/>
            <person name="Bruce D."/>
            <person name="Goodwin L."/>
            <person name="Pitluck S."/>
            <person name="Sims D."/>
            <person name="Meineke L."/>
            <person name="Brettin T."/>
            <person name="Detter J.C."/>
            <person name="Han C."/>
            <person name="Larimer F."/>
            <person name="Land M."/>
            <person name="Hauser L."/>
            <person name="Kyrpides N."/>
            <person name="Ovchinnikova G."/>
            <person name="Liberton M."/>
            <person name="Stoeckel J."/>
            <person name="Banerjee A."/>
            <person name="Singh A."/>
            <person name="Page L."/>
            <person name="Sato H."/>
            <person name="Zhao L."/>
            <person name="Sherman L."/>
            <person name="Pakrasi H."/>
            <person name="Richardson P."/>
        </authorList>
    </citation>
    <scope>NUCLEOTIDE SEQUENCE</scope>
    <source>
        <strain evidence="1">PCC 7425</strain>
    </source>
</reference>
<dbReference type="Pfam" id="PF12686">
    <property type="entry name" value="DUF3800"/>
    <property type="match status" value="1"/>
</dbReference>
<dbReference type="EMBL" id="CP001344">
    <property type="protein sequence ID" value="ACL46459.1"/>
    <property type="molecule type" value="Genomic_DNA"/>
</dbReference>
<dbReference type="AlphaFoldDB" id="B8HWN3"/>
<gene>
    <name evidence="1" type="ordered locus">Cyan7425_4145</name>
</gene>
<proteinExistence type="predicted"/>
<organism evidence="1">
    <name type="scientific">Cyanothece sp. (strain PCC 7425 / ATCC 29141)</name>
    <dbReference type="NCBI Taxonomy" id="395961"/>
    <lineage>
        <taxon>Bacteria</taxon>
        <taxon>Bacillati</taxon>
        <taxon>Cyanobacteriota</taxon>
        <taxon>Cyanophyceae</taxon>
        <taxon>Gomontiellales</taxon>
        <taxon>Cyanothecaceae</taxon>
        <taxon>Cyanothece</taxon>
    </lineage>
</organism>
<protein>
    <recommendedName>
        <fullName evidence="2">DUF3800 domain-containing protein</fullName>
    </recommendedName>
</protein>
<evidence type="ECO:0000313" key="1">
    <source>
        <dbReference type="EMBL" id="ACL46459.1"/>
    </source>
</evidence>